<dbReference type="PANTHER" id="PTHR38041">
    <property type="entry name" value="CHORISMATE MUTASE"/>
    <property type="match status" value="1"/>
</dbReference>
<dbReference type="SMART" id="SM00830">
    <property type="entry name" value="CM_2"/>
    <property type="match status" value="1"/>
</dbReference>
<evidence type="ECO:0000256" key="2">
    <source>
        <dbReference type="SAM" id="Coils"/>
    </source>
</evidence>
<dbReference type="GO" id="GO:0009697">
    <property type="term" value="P:salicylic acid biosynthetic process"/>
    <property type="evidence" value="ECO:0007669"/>
    <property type="project" value="TreeGrafter"/>
</dbReference>
<dbReference type="SUPFAM" id="SSF48600">
    <property type="entry name" value="Chorismate mutase II"/>
    <property type="match status" value="1"/>
</dbReference>
<dbReference type="AlphaFoldDB" id="A0A1Q6DSQ0"/>
<name>A0A1Q6DSQ0_METT1</name>
<proteinExistence type="predicted"/>
<dbReference type="GO" id="GO:0046417">
    <property type="term" value="P:chorismate metabolic process"/>
    <property type="evidence" value="ECO:0007669"/>
    <property type="project" value="InterPro"/>
</dbReference>
<organism evidence="4 5">
    <name type="scientific">Methanohalarchaeum thermophilum</name>
    <dbReference type="NCBI Taxonomy" id="1903181"/>
    <lineage>
        <taxon>Archaea</taxon>
        <taxon>Methanobacteriati</taxon>
        <taxon>Methanobacteriota</taxon>
        <taxon>Methanonatronarchaeia</taxon>
        <taxon>Methanonatronarchaeales</taxon>
        <taxon>Methanonatronarchaeaceae</taxon>
        <taxon>Candidatus Methanohalarchaeum</taxon>
    </lineage>
</organism>
<feature type="coiled-coil region" evidence="2">
    <location>
        <begin position="3"/>
        <end position="37"/>
    </location>
</feature>
<comment type="caution">
    <text evidence="4">The sequence shown here is derived from an EMBL/GenBank/DDBJ whole genome shotgun (WGS) entry which is preliminary data.</text>
</comment>
<evidence type="ECO:0000313" key="5">
    <source>
        <dbReference type="Proteomes" id="UP000185744"/>
    </source>
</evidence>
<evidence type="ECO:0000313" key="4">
    <source>
        <dbReference type="EMBL" id="OKY77368.1"/>
    </source>
</evidence>
<dbReference type="InterPro" id="IPR002701">
    <property type="entry name" value="CM_II_prokaryot"/>
</dbReference>
<accession>A0A1Q6DSQ0</accession>
<keyword evidence="2" id="KW-0175">Coiled coil</keyword>
<feature type="domain" description="Chorismate mutase" evidence="3">
    <location>
        <begin position="1"/>
        <end position="88"/>
    </location>
</feature>
<dbReference type="STRING" id="1903181.BTN85_2018"/>
<dbReference type="Gene3D" id="1.20.59.10">
    <property type="entry name" value="Chorismate mutase"/>
    <property type="match status" value="1"/>
</dbReference>
<dbReference type="InterPro" id="IPR051331">
    <property type="entry name" value="Chorismate_mutase-related"/>
</dbReference>
<reference evidence="4" key="1">
    <citation type="submission" date="2016-12" db="EMBL/GenBank/DDBJ databases">
        <title>Discovery of methanogenic haloarchaea.</title>
        <authorList>
            <person name="Sorokin D.Y."/>
            <person name="Makarova K.S."/>
            <person name="Abbas B."/>
            <person name="Ferrer M."/>
            <person name="Golyshin P.N."/>
        </authorList>
    </citation>
    <scope>NUCLEOTIDE SEQUENCE [LARGE SCALE GENOMIC DNA]</scope>
    <source>
        <strain evidence="4">HMET1</strain>
    </source>
</reference>
<dbReference type="NCBIfam" id="TIGR01791">
    <property type="entry name" value="CM_archaeal"/>
    <property type="match status" value="1"/>
</dbReference>
<dbReference type="InParanoid" id="A0A1Q6DSQ0"/>
<dbReference type="InterPro" id="IPR036979">
    <property type="entry name" value="CM_dom_sf"/>
</dbReference>
<dbReference type="EMBL" id="MSDW01000002">
    <property type="protein sequence ID" value="OKY77368.1"/>
    <property type="molecule type" value="Genomic_DNA"/>
</dbReference>
<dbReference type="InterPro" id="IPR010950">
    <property type="entry name" value="Chorismate_mutase_arc"/>
</dbReference>
<evidence type="ECO:0000259" key="3">
    <source>
        <dbReference type="PROSITE" id="PS51168"/>
    </source>
</evidence>
<dbReference type="Pfam" id="PF01817">
    <property type="entry name" value="CM_2"/>
    <property type="match status" value="1"/>
</dbReference>
<evidence type="ECO:0000256" key="1">
    <source>
        <dbReference type="ARBA" id="ARBA00023235"/>
    </source>
</evidence>
<dbReference type="FunCoup" id="A0A1Q6DSQ0">
    <property type="interactions" value="71"/>
</dbReference>
<dbReference type="PROSITE" id="PS51168">
    <property type="entry name" value="CHORISMATE_MUT_2"/>
    <property type="match status" value="1"/>
</dbReference>
<gene>
    <name evidence="4" type="ORF">BTN85_2018</name>
</gene>
<dbReference type="GO" id="GO:0004106">
    <property type="term" value="F:chorismate mutase activity"/>
    <property type="evidence" value="ECO:0007669"/>
    <property type="project" value="InterPro"/>
</dbReference>
<keyword evidence="1" id="KW-0413">Isomerase</keyword>
<dbReference type="Proteomes" id="UP000185744">
    <property type="component" value="Unassembled WGS sequence"/>
</dbReference>
<dbReference type="InterPro" id="IPR036263">
    <property type="entry name" value="Chorismate_II_sf"/>
</dbReference>
<sequence>MTLEEVRKEVEEIDKQIIELIQKRTQLAEEIVKIKKKNNTPIEDTEQNQKVINRATDLATEKNLDTGNIKQIFQLLIQMNIQKQHSLKGEGGNLP</sequence>
<dbReference type="PANTHER" id="PTHR38041:SF1">
    <property type="entry name" value="CHORISMATE MUTASE"/>
    <property type="match status" value="1"/>
</dbReference>
<protein>
    <submittedName>
        <fullName evidence="4">Chorismate mutase</fullName>
    </submittedName>
</protein>
<keyword evidence="5" id="KW-1185">Reference proteome</keyword>